<evidence type="ECO:0000256" key="1">
    <source>
        <dbReference type="ARBA" id="ARBA00004651"/>
    </source>
</evidence>
<evidence type="ECO:0000256" key="2">
    <source>
        <dbReference type="ARBA" id="ARBA00022475"/>
    </source>
</evidence>
<keyword evidence="3 6" id="KW-0812">Transmembrane</keyword>
<dbReference type="AlphaFoldDB" id="A0A261TRL4"/>
<feature type="transmembrane region" description="Helical" evidence="6">
    <location>
        <begin position="138"/>
        <end position="158"/>
    </location>
</feature>
<evidence type="ECO:0000256" key="6">
    <source>
        <dbReference type="SAM" id="Phobius"/>
    </source>
</evidence>
<gene>
    <name evidence="8" type="ORF">CAL25_12110</name>
</gene>
<feature type="domain" description="Sulfatase N-terminal" evidence="7">
    <location>
        <begin position="250"/>
        <end position="495"/>
    </location>
</feature>
<evidence type="ECO:0000313" key="9">
    <source>
        <dbReference type="Proteomes" id="UP000216913"/>
    </source>
</evidence>
<dbReference type="Gene3D" id="3.40.720.10">
    <property type="entry name" value="Alkaline Phosphatase, subunit A"/>
    <property type="match status" value="1"/>
</dbReference>
<keyword evidence="2" id="KW-1003">Cell membrane</keyword>
<dbReference type="CDD" id="cd16015">
    <property type="entry name" value="LTA_synthase"/>
    <property type="match status" value="1"/>
</dbReference>
<dbReference type="InterPro" id="IPR017850">
    <property type="entry name" value="Alkaline_phosphatase_core_sf"/>
</dbReference>
<comment type="subcellular location">
    <subcellularLocation>
        <location evidence="1">Cell membrane</location>
        <topology evidence="1">Multi-pass membrane protein</topology>
    </subcellularLocation>
</comment>
<reference evidence="8 9" key="1">
    <citation type="submission" date="2017-05" db="EMBL/GenBank/DDBJ databases">
        <title>Complete and WGS of Bordetella genogroups.</title>
        <authorList>
            <person name="Spilker T."/>
            <person name="LiPuma J."/>
        </authorList>
    </citation>
    <scope>NUCLEOTIDE SEQUENCE [LARGE SCALE GENOMIC DNA]</scope>
    <source>
        <strain evidence="8 9">AU10456</strain>
    </source>
</reference>
<protein>
    <submittedName>
        <fullName evidence="8">Capsular biosynthesis protein</fullName>
    </submittedName>
</protein>
<evidence type="ECO:0000313" key="8">
    <source>
        <dbReference type="EMBL" id="OZI52286.1"/>
    </source>
</evidence>
<evidence type="ECO:0000259" key="7">
    <source>
        <dbReference type="Pfam" id="PF00884"/>
    </source>
</evidence>
<proteinExistence type="predicted"/>
<comment type="caution">
    <text evidence="8">The sequence shown here is derived from an EMBL/GenBank/DDBJ whole genome shotgun (WGS) entry which is preliminary data.</text>
</comment>
<dbReference type="PANTHER" id="PTHR47371">
    <property type="entry name" value="LIPOTEICHOIC ACID SYNTHASE"/>
    <property type="match status" value="1"/>
</dbReference>
<feature type="transmembrane region" description="Helical" evidence="6">
    <location>
        <begin position="31"/>
        <end position="52"/>
    </location>
</feature>
<sequence>MALPWACGLVLSFLIEGALRPAPRAPWRRPVSALCLHAGGWTVLFALELALFRRPWFAIANLVVVQGILVGVSNAKYRSLREPFVTADFEYFIDALRHPRLYLPFLGWAGVVVPIAVYAASVWVALRFEPAYGAAWTDWLGAVAAFLAAGAALALLAARRLPRASFRARSDLRRLGMAALLWTYGRAERREPPKPLAGFPFVNLRPRPAAALPHLVSVQSESFFDPRSRYPMVRPEVLAHWDGLRAQAESSGRLRVAAWGANTVRSEFGFLAGVSAEELGVHRYNPYRRLCARPVPTLASHLRQWGYRTVCVHPYHGGFYRRDRVLPRLGFDAFTDIAAFDPADRVGAYVGDVPVAEHVAALLREAGDQPLYVHVITMENHGPLHWESLDPAEVAELIRGELPAGCDELGAYVRHLRNADRMFQTLADTMRSLDRPATLCVYGDHVPIMEKVYGALGEPDGLTDYLVWNARSQGARAVRELAVHDLAQTFLAAAGLYRGGARVAA</sequence>
<dbReference type="InterPro" id="IPR050448">
    <property type="entry name" value="OpgB/LTA_synthase_biosynth"/>
</dbReference>
<name>A0A261TRL4_9BORD</name>
<keyword evidence="4 6" id="KW-1133">Transmembrane helix</keyword>
<dbReference type="OrthoDB" id="5363296at2"/>
<dbReference type="Pfam" id="PF00884">
    <property type="entry name" value="Sulfatase"/>
    <property type="match status" value="1"/>
</dbReference>
<organism evidence="8 9">
    <name type="scientific">Bordetella genomosp. 5</name>
    <dbReference type="NCBI Taxonomy" id="1395608"/>
    <lineage>
        <taxon>Bacteria</taxon>
        <taxon>Pseudomonadati</taxon>
        <taxon>Pseudomonadota</taxon>
        <taxon>Betaproteobacteria</taxon>
        <taxon>Burkholderiales</taxon>
        <taxon>Alcaligenaceae</taxon>
        <taxon>Bordetella</taxon>
    </lineage>
</organism>
<evidence type="ECO:0000256" key="4">
    <source>
        <dbReference type="ARBA" id="ARBA00022989"/>
    </source>
</evidence>
<dbReference type="EMBL" id="NEVP01000006">
    <property type="protein sequence ID" value="OZI52286.1"/>
    <property type="molecule type" value="Genomic_DNA"/>
</dbReference>
<dbReference type="Proteomes" id="UP000216913">
    <property type="component" value="Unassembled WGS sequence"/>
</dbReference>
<keyword evidence="9" id="KW-1185">Reference proteome</keyword>
<evidence type="ECO:0000256" key="5">
    <source>
        <dbReference type="ARBA" id="ARBA00023136"/>
    </source>
</evidence>
<dbReference type="SUPFAM" id="SSF53649">
    <property type="entry name" value="Alkaline phosphatase-like"/>
    <property type="match status" value="1"/>
</dbReference>
<dbReference type="PANTHER" id="PTHR47371:SF3">
    <property type="entry name" value="PHOSPHOGLYCEROL TRANSFERASE I"/>
    <property type="match status" value="1"/>
</dbReference>
<dbReference type="InterPro" id="IPR000917">
    <property type="entry name" value="Sulfatase_N"/>
</dbReference>
<evidence type="ECO:0000256" key="3">
    <source>
        <dbReference type="ARBA" id="ARBA00022692"/>
    </source>
</evidence>
<feature type="transmembrane region" description="Helical" evidence="6">
    <location>
        <begin position="101"/>
        <end position="126"/>
    </location>
</feature>
<dbReference type="GO" id="GO:0005886">
    <property type="term" value="C:plasma membrane"/>
    <property type="evidence" value="ECO:0007669"/>
    <property type="project" value="UniProtKB-SubCell"/>
</dbReference>
<keyword evidence="5 6" id="KW-0472">Membrane</keyword>
<accession>A0A261TRL4</accession>